<protein>
    <submittedName>
        <fullName evidence="1">Uncharacterized protein</fullName>
    </submittedName>
</protein>
<evidence type="ECO:0000313" key="1">
    <source>
        <dbReference type="EMBL" id="VTJ59031.1"/>
    </source>
</evidence>
<name>A0A5E4AQM9_MARMO</name>
<keyword evidence="2" id="KW-1185">Reference proteome</keyword>
<dbReference type="AlphaFoldDB" id="A0A5E4AQM9"/>
<dbReference type="EMBL" id="CABDUW010000114">
    <property type="protein sequence ID" value="VTJ59031.1"/>
    <property type="molecule type" value="Genomic_DNA"/>
</dbReference>
<comment type="caution">
    <text evidence="1">The sequence shown here is derived from an EMBL/GenBank/DDBJ whole genome shotgun (WGS) entry which is preliminary data.</text>
</comment>
<proteinExistence type="predicted"/>
<sequence length="68" mass="7760">MTPTSVVPQMSPERGIRCFYKEEPGVWNQVYTPRDLTGGPSCHDFPDFSLLFLNVNHDGETCTVQREK</sequence>
<dbReference type="Proteomes" id="UP000335636">
    <property type="component" value="Unassembled WGS sequence"/>
</dbReference>
<gene>
    <name evidence="1" type="ORF">MONAX_5E021863</name>
</gene>
<feature type="non-terminal residue" evidence="1">
    <location>
        <position position="68"/>
    </location>
</feature>
<organism evidence="1 2">
    <name type="scientific">Marmota monax</name>
    <name type="common">Woodchuck</name>
    <dbReference type="NCBI Taxonomy" id="9995"/>
    <lineage>
        <taxon>Eukaryota</taxon>
        <taxon>Metazoa</taxon>
        <taxon>Chordata</taxon>
        <taxon>Craniata</taxon>
        <taxon>Vertebrata</taxon>
        <taxon>Euteleostomi</taxon>
        <taxon>Mammalia</taxon>
        <taxon>Eutheria</taxon>
        <taxon>Euarchontoglires</taxon>
        <taxon>Glires</taxon>
        <taxon>Rodentia</taxon>
        <taxon>Sciuromorpha</taxon>
        <taxon>Sciuridae</taxon>
        <taxon>Xerinae</taxon>
        <taxon>Marmotini</taxon>
        <taxon>Marmota</taxon>
    </lineage>
</organism>
<reference evidence="1" key="1">
    <citation type="submission" date="2019-04" db="EMBL/GenBank/DDBJ databases">
        <authorList>
            <person name="Alioto T."/>
            <person name="Alioto T."/>
        </authorList>
    </citation>
    <scope>NUCLEOTIDE SEQUENCE [LARGE SCALE GENOMIC DNA]</scope>
</reference>
<evidence type="ECO:0000313" key="2">
    <source>
        <dbReference type="Proteomes" id="UP000335636"/>
    </source>
</evidence>
<accession>A0A5E4AQM9</accession>